<proteinExistence type="predicted"/>
<gene>
    <name evidence="1" type="ORF">ENL21_08595</name>
</gene>
<reference evidence="1" key="1">
    <citation type="journal article" date="2020" name="mSystems">
        <title>Genome- and Community-Level Interaction Insights into Carbon Utilization and Element Cycling Functions of Hydrothermarchaeota in Hydrothermal Sediment.</title>
        <authorList>
            <person name="Zhou Z."/>
            <person name="Liu Y."/>
            <person name="Xu W."/>
            <person name="Pan J."/>
            <person name="Luo Z.H."/>
            <person name="Li M."/>
        </authorList>
    </citation>
    <scope>NUCLEOTIDE SEQUENCE [LARGE SCALE GENOMIC DNA]</scope>
    <source>
        <strain evidence="1">HyVt-76</strain>
    </source>
</reference>
<protein>
    <submittedName>
        <fullName evidence="1">TIGR01212 family radical SAM protein</fullName>
    </submittedName>
</protein>
<sequence>MFNWGTSYRYNRFVDFQRKHYGERVQKVTVDAGFTCPNRDGT</sequence>
<organism evidence="1">
    <name type="scientific">Caldithrix abyssi</name>
    <dbReference type="NCBI Taxonomy" id="187145"/>
    <lineage>
        <taxon>Bacteria</taxon>
        <taxon>Pseudomonadati</taxon>
        <taxon>Calditrichota</taxon>
        <taxon>Calditrichia</taxon>
        <taxon>Calditrichales</taxon>
        <taxon>Calditrichaceae</taxon>
        <taxon>Caldithrix</taxon>
    </lineage>
</organism>
<dbReference type="EMBL" id="DRTD01000633">
    <property type="protein sequence ID" value="HHE55826.1"/>
    <property type="molecule type" value="Genomic_DNA"/>
</dbReference>
<comment type="caution">
    <text evidence="1">The sequence shown here is derived from an EMBL/GenBank/DDBJ whole genome shotgun (WGS) entry which is preliminary data.</text>
</comment>
<feature type="non-terminal residue" evidence="1">
    <location>
        <position position="42"/>
    </location>
</feature>
<evidence type="ECO:0000313" key="1">
    <source>
        <dbReference type="EMBL" id="HHE55826.1"/>
    </source>
</evidence>
<accession>A0A7V5LJS6</accession>
<dbReference type="AlphaFoldDB" id="A0A7V5LJS6"/>
<dbReference type="Proteomes" id="UP000886111">
    <property type="component" value="Unassembled WGS sequence"/>
</dbReference>
<name>A0A7V5LJS6_CALAY</name>